<dbReference type="AlphaFoldDB" id="A0A6A6A342"/>
<keyword evidence="1" id="KW-0378">Hydrolase</keyword>
<evidence type="ECO:0000259" key="2">
    <source>
        <dbReference type="PROSITE" id="PS51462"/>
    </source>
</evidence>
<proteinExistence type="predicted"/>
<dbReference type="GO" id="GO:0005829">
    <property type="term" value="C:cytosol"/>
    <property type="evidence" value="ECO:0007669"/>
    <property type="project" value="TreeGrafter"/>
</dbReference>
<dbReference type="Pfam" id="PF00293">
    <property type="entry name" value="NUDIX"/>
    <property type="match status" value="1"/>
</dbReference>
<dbReference type="PROSITE" id="PS51462">
    <property type="entry name" value="NUDIX"/>
    <property type="match status" value="1"/>
</dbReference>
<evidence type="ECO:0000313" key="3">
    <source>
        <dbReference type="EMBL" id="KAF2126289.1"/>
    </source>
</evidence>
<dbReference type="InterPro" id="IPR020084">
    <property type="entry name" value="NUDIX_hydrolase_CS"/>
</dbReference>
<dbReference type="PANTHER" id="PTHR11839:SF1">
    <property type="entry name" value="ADP-SUGAR PYROPHOSPHATASE"/>
    <property type="match status" value="1"/>
</dbReference>
<dbReference type="Gene3D" id="3.90.79.10">
    <property type="entry name" value="Nucleoside Triphosphate Pyrophosphohydrolase"/>
    <property type="match status" value="1"/>
</dbReference>
<feature type="domain" description="Nudix hydrolase" evidence="2">
    <location>
        <begin position="55"/>
        <end position="201"/>
    </location>
</feature>
<dbReference type="FunFam" id="3.90.79.10:FF:000016">
    <property type="entry name" value="ADP-sugar pyrophosphatase isoform X1"/>
    <property type="match status" value="1"/>
</dbReference>
<dbReference type="Proteomes" id="UP000799771">
    <property type="component" value="Unassembled WGS sequence"/>
</dbReference>
<dbReference type="GO" id="GO:0006753">
    <property type="term" value="P:nucleoside phosphate metabolic process"/>
    <property type="evidence" value="ECO:0007669"/>
    <property type="project" value="TreeGrafter"/>
</dbReference>
<dbReference type="GO" id="GO:0047631">
    <property type="term" value="F:ADP-ribose diphosphatase activity"/>
    <property type="evidence" value="ECO:0007669"/>
    <property type="project" value="TreeGrafter"/>
</dbReference>
<evidence type="ECO:0000256" key="1">
    <source>
        <dbReference type="ARBA" id="ARBA00022801"/>
    </source>
</evidence>
<gene>
    <name evidence="3" type="ORF">P153DRAFT_323558</name>
</gene>
<dbReference type="CDD" id="cd18888">
    <property type="entry name" value="NUDIX_ADPRase_Nudt5"/>
    <property type="match status" value="1"/>
</dbReference>
<dbReference type="PANTHER" id="PTHR11839">
    <property type="entry name" value="UDP/ADP-SUGAR PYROPHOSPHATASE"/>
    <property type="match status" value="1"/>
</dbReference>
<sequence length="227" mass="25449">MASNKSQNKSKVLKTEPLDQKDAKWVTLSKITYSDPEGVERTWESAERLTRPKGCDIDAVGIAAILQDPSKPYDEPRIVLQKQWRAPVNAVCIEVPAGLMDAGESAEECALRELKEETGYIGEVVKDRDFAVSPVMFSDPGFCTTNLRMIHMTIDMSLPANKNPTPHLEPSEFIETFSVQLRHLWDACRKFEETGHAIDARVGTIAEGVEMAKRWGVGRAPRKEDYE</sequence>
<evidence type="ECO:0000313" key="4">
    <source>
        <dbReference type="Proteomes" id="UP000799771"/>
    </source>
</evidence>
<dbReference type="InterPro" id="IPR000086">
    <property type="entry name" value="NUDIX_hydrolase_dom"/>
</dbReference>
<reference evidence="3" key="1">
    <citation type="journal article" date="2020" name="Stud. Mycol.">
        <title>101 Dothideomycetes genomes: a test case for predicting lifestyles and emergence of pathogens.</title>
        <authorList>
            <person name="Haridas S."/>
            <person name="Albert R."/>
            <person name="Binder M."/>
            <person name="Bloem J."/>
            <person name="Labutti K."/>
            <person name="Salamov A."/>
            <person name="Andreopoulos B."/>
            <person name="Baker S."/>
            <person name="Barry K."/>
            <person name="Bills G."/>
            <person name="Bluhm B."/>
            <person name="Cannon C."/>
            <person name="Castanera R."/>
            <person name="Culley D."/>
            <person name="Daum C."/>
            <person name="Ezra D."/>
            <person name="Gonzalez J."/>
            <person name="Henrissat B."/>
            <person name="Kuo A."/>
            <person name="Liang C."/>
            <person name="Lipzen A."/>
            <person name="Lutzoni F."/>
            <person name="Magnuson J."/>
            <person name="Mondo S."/>
            <person name="Nolan M."/>
            <person name="Ohm R."/>
            <person name="Pangilinan J."/>
            <person name="Park H.-J."/>
            <person name="Ramirez L."/>
            <person name="Alfaro M."/>
            <person name="Sun H."/>
            <person name="Tritt A."/>
            <person name="Yoshinaga Y."/>
            <person name="Zwiers L.-H."/>
            <person name="Turgeon B."/>
            <person name="Goodwin S."/>
            <person name="Spatafora J."/>
            <person name="Crous P."/>
            <person name="Grigoriev I."/>
        </authorList>
    </citation>
    <scope>NUCLEOTIDE SEQUENCE</scope>
    <source>
        <strain evidence="3">CBS 119687</strain>
    </source>
</reference>
<dbReference type="InterPro" id="IPR015797">
    <property type="entry name" value="NUDIX_hydrolase-like_dom_sf"/>
</dbReference>
<keyword evidence="4" id="KW-1185">Reference proteome</keyword>
<organism evidence="3 4">
    <name type="scientific">Dothidotthia symphoricarpi CBS 119687</name>
    <dbReference type="NCBI Taxonomy" id="1392245"/>
    <lineage>
        <taxon>Eukaryota</taxon>
        <taxon>Fungi</taxon>
        <taxon>Dikarya</taxon>
        <taxon>Ascomycota</taxon>
        <taxon>Pezizomycotina</taxon>
        <taxon>Dothideomycetes</taxon>
        <taxon>Pleosporomycetidae</taxon>
        <taxon>Pleosporales</taxon>
        <taxon>Dothidotthiaceae</taxon>
        <taxon>Dothidotthia</taxon>
    </lineage>
</organism>
<dbReference type="GO" id="GO:0019693">
    <property type="term" value="P:ribose phosphate metabolic process"/>
    <property type="evidence" value="ECO:0007669"/>
    <property type="project" value="TreeGrafter"/>
</dbReference>
<dbReference type="GO" id="GO:0005634">
    <property type="term" value="C:nucleus"/>
    <property type="evidence" value="ECO:0007669"/>
    <property type="project" value="TreeGrafter"/>
</dbReference>
<protein>
    <recommendedName>
        <fullName evidence="2">Nudix hydrolase domain-containing protein</fullName>
    </recommendedName>
</protein>
<dbReference type="PROSITE" id="PS00893">
    <property type="entry name" value="NUDIX_BOX"/>
    <property type="match status" value="1"/>
</dbReference>
<dbReference type="RefSeq" id="XP_033520681.1">
    <property type="nucleotide sequence ID" value="XM_033665213.1"/>
</dbReference>
<dbReference type="OrthoDB" id="10249920at2759"/>
<accession>A0A6A6A342</accession>
<name>A0A6A6A342_9PLEO</name>
<dbReference type="GeneID" id="54405645"/>
<dbReference type="EMBL" id="ML977514">
    <property type="protein sequence ID" value="KAF2126289.1"/>
    <property type="molecule type" value="Genomic_DNA"/>
</dbReference>
<dbReference type="SUPFAM" id="SSF55811">
    <property type="entry name" value="Nudix"/>
    <property type="match status" value="1"/>
</dbReference>